<accession>A0A347UJ57</accession>
<dbReference type="EMBL" id="CP032125">
    <property type="protein sequence ID" value="AXX98885.1"/>
    <property type="molecule type" value="Genomic_DNA"/>
</dbReference>
<evidence type="ECO:0000256" key="1">
    <source>
        <dbReference type="SAM" id="SignalP"/>
    </source>
</evidence>
<keyword evidence="1" id="KW-0732">Signal</keyword>
<gene>
    <name evidence="2" type="ORF">BAR1_13685</name>
</gene>
<evidence type="ECO:0000313" key="3">
    <source>
        <dbReference type="Proteomes" id="UP000261704"/>
    </source>
</evidence>
<proteinExistence type="predicted"/>
<dbReference type="Proteomes" id="UP000261704">
    <property type="component" value="Chromosome"/>
</dbReference>
<feature type="signal peptide" evidence="1">
    <location>
        <begin position="1"/>
        <end position="25"/>
    </location>
</feature>
<evidence type="ECO:0008006" key="4">
    <source>
        <dbReference type="Google" id="ProtNLM"/>
    </source>
</evidence>
<evidence type="ECO:0000313" key="2">
    <source>
        <dbReference type="EMBL" id="AXX98885.1"/>
    </source>
</evidence>
<dbReference type="AlphaFoldDB" id="A0A347UJ57"/>
<keyword evidence="3" id="KW-1185">Reference proteome</keyword>
<name>A0A347UJ57_9RHOB</name>
<dbReference type="OrthoDB" id="7861003at2"/>
<reference evidence="2 3" key="1">
    <citation type="submission" date="2018-09" db="EMBL/GenBank/DDBJ databases">
        <title>Profundibacter amoris BAR1 gen. nov., sp. nov., a new member of the Roseobacter clade isolated at Lokis Castle Vent Field on the Arctic Mid-Oceanic Ridge.</title>
        <authorList>
            <person name="Le Moine Bauer S."/>
            <person name="Sjoeberg A.G."/>
            <person name="L'Haridon S."/>
            <person name="Stokke R."/>
            <person name="Roalkvam I."/>
            <person name="Steen I.H."/>
            <person name="Dahle H."/>
        </authorList>
    </citation>
    <scope>NUCLEOTIDE SEQUENCE [LARGE SCALE GENOMIC DNA]</scope>
    <source>
        <strain evidence="2 3">BAR1</strain>
    </source>
</reference>
<dbReference type="KEGG" id="pamo:BAR1_13685"/>
<organism evidence="2 3">
    <name type="scientific">Profundibacter amoris</name>
    <dbReference type="NCBI Taxonomy" id="2171755"/>
    <lineage>
        <taxon>Bacteria</taxon>
        <taxon>Pseudomonadati</taxon>
        <taxon>Pseudomonadota</taxon>
        <taxon>Alphaproteobacteria</taxon>
        <taxon>Rhodobacterales</taxon>
        <taxon>Paracoccaceae</taxon>
        <taxon>Profundibacter</taxon>
    </lineage>
</organism>
<dbReference type="RefSeq" id="WP_118943539.1">
    <property type="nucleotide sequence ID" value="NZ_CP032125.1"/>
</dbReference>
<protein>
    <recommendedName>
        <fullName evidence="4">DUF2125 domain-containing protein</fullName>
    </recommendedName>
</protein>
<feature type="chain" id="PRO_5016973839" description="DUF2125 domain-containing protein" evidence="1">
    <location>
        <begin position="26"/>
        <end position="315"/>
    </location>
</feature>
<sequence>MRNVHFKIRKLVVAGFVLLSTTASGYAQSILRMDNAGCIGGLEDLAKLIKVEIKPATSPRKVIGKCDAQSVDVVAERAGVTLKIERITWNRNGLAPLSDGQLPDQLKLEMRGVKVTNAPANDPAWDYLVDYGRSGRAFDATLDFGFQADKGLLELAGASLDFHNGNSARLSARLRGVTPAFPKSPEIGVFPLIIDNLTIVINSRDTRKNPLLELGVAMLKGKIPNGDIDGFRSLATLYIATELSKVMSGNDLASVNRLVSDLPDPKGDLLLHLTAAKGYPILRFGLWATGQKLAQMLEGVSIEAGYSPNLFDAVN</sequence>